<reference evidence="8 9" key="1">
    <citation type="submission" date="2013-05" db="EMBL/GenBank/DDBJ databases">
        <title>Complete genome sequence of the lipase-producing bacterium Photobacterium gaetbulicola Gung47.</title>
        <authorList>
            <person name="Kim Y.-O."/>
        </authorList>
    </citation>
    <scope>NUCLEOTIDE SEQUENCE [LARGE SCALE GENOMIC DNA]</scope>
    <source>
        <strain evidence="8 9">Gung47</strain>
    </source>
</reference>
<evidence type="ECO:0000256" key="7">
    <source>
        <dbReference type="RuleBase" id="RU363068"/>
    </source>
</evidence>
<keyword evidence="9" id="KW-1185">Reference proteome</keyword>
<feature type="active site" description="Charge relay system" evidence="6">
    <location>
        <position position="169"/>
    </location>
</feature>
<dbReference type="Proteomes" id="UP000032303">
    <property type="component" value="Chromosome 2"/>
</dbReference>
<evidence type="ECO:0000256" key="2">
    <source>
        <dbReference type="ARBA" id="ARBA00022487"/>
    </source>
</evidence>
<dbReference type="GO" id="GO:0052689">
    <property type="term" value="F:carboxylic ester hydrolase activity"/>
    <property type="evidence" value="ECO:0007669"/>
    <property type="project" value="UniProtKB-KW"/>
</dbReference>
<proteinExistence type="inferred from homology"/>
<evidence type="ECO:0000313" key="9">
    <source>
        <dbReference type="Proteomes" id="UP000032303"/>
    </source>
</evidence>
<feature type="active site" description="Charge relay system" evidence="6">
    <location>
        <position position="245"/>
    </location>
</feature>
<keyword evidence="3 7" id="KW-0378">Hydrolase</keyword>
<evidence type="ECO:0000313" key="8">
    <source>
        <dbReference type="EMBL" id="AJR09699.1"/>
    </source>
</evidence>
<dbReference type="InterPro" id="IPR014186">
    <property type="entry name" value="S-formylglutathione_hydrol"/>
</dbReference>
<dbReference type="STRING" id="658445.H744_2c3048"/>
<keyword evidence="2 7" id="KW-0719">Serine esterase</keyword>
<dbReference type="SUPFAM" id="SSF53474">
    <property type="entry name" value="alpha/beta-Hydrolases"/>
    <property type="match status" value="1"/>
</dbReference>
<evidence type="ECO:0000256" key="5">
    <source>
        <dbReference type="NCBIfam" id="TIGR02821"/>
    </source>
</evidence>
<dbReference type="PATRIC" id="fig|658445.3.peg.5108"/>
<evidence type="ECO:0000256" key="6">
    <source>
        <dbReference type="PIRSR" id="PIRSR614186-1"/>
    </source>
</evidence>
<dbReference type="PANTHER" id="PTHR10061">
    <property type="entry name" value="S-FORMYLGLUTATHIONE HYDROLASE"/>
    <property type="match status" value="1"/>
</dbReference>
<comment type="catalytic activity">
    <reaction evidence="4 7">
        <text>S-formylglutathione + H2O = formate + glutathione + H(+)</text>
        <dbReference type="Rhea" id="RHEA:14961"/>
        <dbReference type="ChEBI" id="CHEBI:15377"/>
        <dbReference type="ChEBI" id="CHEBI:15378"/>
        <dbReference type="ChEBI" id="CHEBI:15740"/>
        <dbReference type="ChEBI" id="CHEBI:57688"/>
        <dbReference type="ChEBI" id="CHEBI:57925"/>
        <dbReference type="EC" id="3.1.2.12"/>
    </reaction>
</comment>
<dbReference type="EC" id="3.1.2.12" evidence="5 7"/>
<protein>
    <recommendedName>
        <fullName evidence="5 7">S-formylglutathione hydrolase</fullName>
        <ecNumber evidence="5 7">3.1.2.12</ecNumber>
    </recommendedName>
</protein>
<feature type="active site" description="Charge relay system" evidence="6">
    <location>
        <position position="278"/>
    </location>
</feature>
<dbReference type="GO" id="GO:0005829">
    <property type="term" value="C:cytosol"/>
    <property type="evidence" value="ECO:0007669"/>
    <property type="project" value="TreeGrafter"/>
</dbReference>
<dbReference type="KEGG" id="pgb:H744_2c3048"/>
<dbReference type="NCBIfam" id="TIGR02821">
    <property type="entry name" value="fghA_ester_D"/>
    <property type="match status" value="1"/>
</dbReference>
<dbReference type="InterPro" id="IPR000801">
    <property type="entry name" value="Esterase-like"/>
</dbReference>
<name>A0A0C5WXE7_9GAMM</name>
<dbReference type="AlphaFoldDB" id="A0A0C5WXE7"/>
<dbReference type="Gene3D" id="3.40.50.1820">
    <property type="entry name" value="alpha/beta hydrolase"/>
    <property type="match status" value="1"/>
</dbReference>
<organism evidence="8 9">
    <name type="scientific">Photobacterium gaetbulicola Gung47</name>
    <dbReference type="NCBI Taxonomy" id="658445"/>
    <lineage>
        <taxon>Bacteria</taxon>
        <taxon>Pseudomonadati</taxon>
        <taxon>Pseudomonadota</taxon>
        <taxon>Gammaproteobacteria</taxon>
        <taxon>Vibrionales</taxon>
        <taxon>Vibrionaceae</taxon>
        <taxon>Photobacterium</taxon>
    </lineage>
</organism>
<dbReference type="InterPro" id="IPR029058">
    <property type="entry name" value="AB_hydrolase_fold"/>
</dbReference>
<comment type="function">
    <text evidence="7">Serine hydrolase involved in the detoxification of formaldehyde.</text>
</comment>
<evidence type="ECO:0000256" key="1">
    <source>
        <dbReference type="ARBA" id="ARBA00005622"/>
    </source>
</evidence>
<dbReference type="EMBL" id="CP005974">
    <property type="protein sequence ID" value="AJR09699.1"/>
    <property type="molecule type" value="Genomic_DNA"/>
</dbReference>
<accession>A0A0C5WXE7</accession>
<dbReference type="Pfam" id="PF00756">
    <property type="entry name" value="Esterase"/>
    <property type="match status" value="1"/>
</dbReference>
<comment type="similarity">
    <text evidence="1 7">Belongs to the esterase D family.</text>
</comment>
<evidence type="ECO:0000256" key="4">
    <source>
        <dbReference type="ARBA" id="ARBA00047590"/>
    </source>
</evidence>
<dbReference type="HOGENOM" id="CLU_056472_0_0_6"/>
<dbReference type="PANTHER" id="PTHR10061:SF1">
    <property type="entry name" value="S-FORMYLGLUTATHIONE HYDROLASE YEIG"/>
    <property type="match status" value="1"/>
</dbReference>
<evidence type="ECO:0000256" key="3">
    <source>
        <dbReference type="ARBA" id="ARBA00022801"/>
    </source>
</evidence>
<dbReference type="FunFam" id="3.40.50.1820:FF:000002">
    <property type="entry name" value="S-formylglutathione hydrolase"/>
    <property type="match status" value="1"/>
</dbReference>
<dbReference type="GO" id="GO:0046294">
    <property type="term" value="P:formaldehyde catabolic process"/>
    <property type="evidence" value="ECO:0007669"/>
    <property type="project" value="InterPro"/>
</dbReference>
<sequence>MQSAGLLREPSYPREYENLMTIENTSWNKSFGGWHKQYTHHSSVLNCDMRFAIFLPPHIAQGTKVPVLYWLSGLTCTDENFMQKAGAQRLAAELGIAIVAPDTSPRGEGVPDDPEGAYDFGLGAGFYVNATQAPWNRHYQMYDYVVNELPALIEAHFPVSDKRAISGHSMGGHGALMIALRNPSRYSSVSAFSPISNPVNCPWGEKALRGYLGDDRTNWLQYDTTELLKHNQQPVPALVDQGDQDNFLDEQLKPDSLAAAAQSVDYPLELRMQEGYDHSYYFIASFIDDHLRFHAQYLL</sequence>
<dbReference type="GO" id="GO:0018738">
    <property type="term" value="F:S-formylglutathione hydrolase activity"/>
    <property type="evidence" value="ECO:0007669"/>
    <property type="project" value="UniProtKB-UniRule"/>
</dbReference>
<gene>
    <name evidence="8" type="ORF">H744_2c3048</name>
</gene>